<accession>A0A914B070</accession>
<dbReference type="SUPFAM" id="SSF47769">
    <property type="entry name" value="SAM/Pointed domain"/>
    <property type="match status" value="2"/>
</dbReference>
<dbReference type="EnsemblMetazoa" id="XM_038213872.1">
    <property type="protein sequence ID" value="XP_038069800.1"/>
    <property type="gene ID" value="LOC119739034"/>
</dbReference>
<dbReference type="RefSeq" id="XP_038069800.1">
    <property type="nucleotide sequence ID" value="XM_038213872.1"/>
</dbReference>
<dbReference type="OrthoDB" id="1919336at2759"/>
<proteinExistence type="predicted"/>
<dbReference type="SMART" id="SM00454">
    <property type="entry name" value="SAM"/>
    <property type="match status" value="2"/>
</dbReference>
<dbReference type="InterPro" id="IPR013761">
    <property type="entry name" value="SAM/pointed_sf"/>
</dbReference>
<dbReference type="Pfam" id="PF00536">
    <property type="entry name" value="SAM_1"/>
    <property type="match status" value="1"/>
</dbReference>
<reference evidence="2" key="1">
    <citation type="submission" date="2022-11" db="UniProtKB">
        <authorList>
            <consortium name="EnsemblMetazoa"/>
        </authorList>
    </citation>
    <scope>IDENTIFICATION</scope>
</reference>
<evidence type="ECO:0000313" key="2">
    <source>
        <dbReference type="EnsemblMetazoa" id="XP_038069800.1"/>
    </source>
</evidence>
<evidence type="ECO:0000313" key="3">
    <source>
        <dbReference type="Proteomes" id="UP000887568"/>
    </source>
</evidence>
<dbReference type="Proteomes" id="UP000887568">
    <property type="component" value="Unplaced"/>
</dbReference>
<protein>
    <recommendedName>
        <fullName evidence="1">SAM domain-containing protein</fullName>
    </recommendedName>
</protein>
<dbReference type="PANTHER" id="PTHR12301">
    <property type="entry name" value="SAM-DOMAIN, SH3 AND NUCLEAR LOCALIZATION SIGNALS PROTEIN RELATED"/>
    <property type="match status" value="1"/>
</dbReference>
<dbReference type="OMA" id="HYWQCEK"/>
<feature type="domain" description="SAM" evidence="1">
    <location>
        <begin position="69"/>
        <end position="131"/>
    </location>
</feature>
<dbReference type="Pfam" id="PF07647">
    <property type="entry name" value="SAM_2"/>
    <property type="match status" value="1"/>
</dbReference>
<organism evidence="2 3">
    <name type="scientific">Patiria miniata</name>
    <name type="common">Bat star</name>
    <name type="synonym">Asterina miniata</name>
    <dbReference type="NCBI Taxonomy" id="46514"/>
    <lineage>
        <taxon>Eukaryota</taxon>
        <taxon>Metazoa</taxon>
        <taxon>Echinodermata</taxon>
        <taxon>Eleutherozoa</taxon>
        <taxon>Asterozoa</taxon>
        <taxon>Asteroidea</taxon>
        <taxon>Valvatacea</taxon>
        <taxon>Valvatida</taxon>
        <taxon>Asterinidae</taxon>
        <taxon>Patiria</taxon>
    </lineage>
</organism>
<dbReference type="GeneID" id="119739034"/>
<dbReference type="RefSeq" id="XP_038051455.1">
    <property type="nucleotide sequence ID" value="XM_038195527.1"/>
</dbReference>
<dbReference type="EnsemblMetazoa" id="XM_038195527.1">
    <property type="protein sequence ID" value="XP_038051455.1"/>
    <property type="gene ID" value="LOC119724466"/>
</dbReference>
<sequence>MNDIGINKFLGPLGLHQYADIFQIKGYDVESDFCTLDKDDLDAMNITDKEHRGTILQAATHYQPSEEFEVFQWLRDNGIDHYFGNFIRSNYTNLHQVSVMELTADVLHELEVLLPGHRKRLKNAWQPRKAPDLEIRRRLWSACTDKMSPSSKEFMVTGAHMSTDALIMSC</sequence>
<dbReference type="InterPro" id="IPR001660">
    <property type="entry name" value="SAM"/>
</dbReference>
<dbReference type="InterPro" id="IPR051725">
    <property type="entry name" value="SAM-SH3_domain_protein"/>
</dbReference>
<dbReference type="PROSITE" id="PS50105">
    <property type="entry name" value="SAM_DOMAIN"/>
    <property type="match status" value="1"/>
</dbReference>
<keyword evidence="3" id="KW-1185">Reference proteome</keyword>
<dbReference type="PANTHER" id="PTHR12301:SF8">
    <property type="entry name" value="STERILE ALPHA MOTIF DOMAIN-CONTAINING PROTEIN 5"/>
    <property type="match status" value="1"/>
</dbReference>
<name>A0A914B070_PATMI</name>
<evidence type="ECO:0000259" key="1">
    <source>
        <dbReference type="PROSITE" id="PS50105"/>
    </source>
</evidence>
<dbReference type="AlphaFoldDB" id="A0A914B070"/>
<dbReference type="GeneID" id="119724466"/>
<dbReference type="Gene3D" id="1.10.150.50">
    <property type="entry name" value="Transcription Factor, Ets-1"/>
    <property type="match status" value="2"/>
</dbReference>